<reference evidence="12 13" key="1">
    <citation type="journal article" date="2015" name="Nature">
        <title>rRNA introns, odd ribosomes, and small enigmatic genomes across a large radiation of phyla.</title>
        <authorList>
            <person name="Brown C.T."/>
            <person name="Hug L.A."/>
            <person name="Thomas B.C."/>
            <person name="Sharon I."/>
            <person name="Castelle C.J."/>
            <person name="Singh A."/>
            <person name="Wilkins M.J."/>
            <person name="Williams K.H."/>
            <person name="Banfield J.F."/>
        </authorList>
    </citation>
    <scope>NUCLEOTIDE SEQUENCE [LARGE SCALE GENOMIC DNA]</scope>
</reference>
<proteinExistence type="inferred from homology"/>
<dbReference type="PROSITE" id="PS00710">
    <property type="entry name" value="PGM_PMM"/>
    <property type="match status" value="1"/>
</dbReference>
<dbReference type="EMBL" id="LBTW01000011">
    <property type="protein sequence ID" value="KKQ49850.1"/>
    <property type="molecule type" value="Genomic_DNA"/>
</dbReference>
<feature type="domain" description="Alpha-D-phosphohexomutase alpha/beta/alpha" evidence="9">
    <location>
        <begin position="10"/>
        <end position="119"/>
    </location>
</feature>
<evidence type="ECO:0000256" key="7">
    <source>
        <dbReference type="RuleBase" id="RU004326"/>
    </source>
</evidence>
<dbReference type="SUPFAM" id="SSF55957">
    <property type="entry name" value="Phosphoglucomutase, C-terminal domain"/>
    <property type="match status" value="1"/>
</dbReference>
<evidence type="ECO:0000313" key="13">
    <source>
        <dbReference type="Proteomes" id="UP000034366"/>
    </source>
</evidence>
<evidence type="ECO:0000259" key="10">
    <source>
        <dbReference type="Pfam" id="PF02879"/>
    </source>
</evidence>
<keyword evidence="6" id="KW-0413">Isomerase</keyword>
<accession>A0A0G0IFT0</accession>
<evidence type="ECO:0000256" key="4">
    <source>
        <dbReference type="ARBA" id="ARBA00022723"/>
    </source>
</evidence>
<keyword evidence="3" id="KW-0597">Phosphoprotein</keyword>
<feature type="domain" description="Alpha-D-phosphohexomutase alpha/beta/alpha" evidence="11">
    <location>
        <begin position="271"/>
        <end position="375"/>
    </location>
</feature>
<evidence type="ECO:0000313" key="12">
    <source>
        <dbReference type="EMBL" id="KKQ49850.1"/>
    </source>
</evidence>
<comment type="caution">
    <text evidence="12">The sequence shown here is derived from an EMBL/GenBank/DDBJ whole genome shotgun (WGS) entry which is preliminary data.</text>
</comment>
<keyword evidence="4 7" id="KW-0479">Metal-binding</keyword>
<sequence length="455" mass="51781">MTQMKIDSSIFKAYDIRGIYPETVNEEVAYKIGYAYVNIFKPKGKVLVGNDVRTYSKVLKEILIKGINDAGSDVLDVGWMSTDMLYFGVGNYNTSGGIQVTASHNPPEWHGFKMVKEGVVPTTLESGIGEIRDFIINNPNLAKSNNTGMLEITDNILDDYSKYILRWIDPEKVKPLKIVINPNFGYGGLIFENIIKLGNLPIELIKLNFEPDGTFPKGRPDPFIPENRTEFIQLVKTSGADLGITWDADSDRVFFCADKGVFVHPYYLNQVLIKTMLERFPGEKIIYDPRYSWGLIDAIKDNGGTPVISKVGHSYIKEKMREVNALFATESSGHTYYRDYWYSDCGMLPAVQIIEFLSKTDNLLSKIVEPIFKKYFICEEINSTVSNIKTKIEEISEKYKDGEQSMLDGISVEYKDYRFVVRPSNTEPLLRLTLEAKSEELMKEKTEEVLKLIRS</sequence>
<protein>
    <submittedName>
        <fullName evidence="12">Phosphomannomutase</fullName>
    </submittedName>
</protein>
<organism evidence="12 13">
    <name type="scientific">Candidatus Woesebacteria bacterium GW2011_GWD1_38_10</name>
    <dbReference type="NCBI Taxonomy" id="1618592"/>
    <lineage>
        <taxon>Bacteria</taxon>
        <taxon>Candidatus Woeseibacteriota</taxon>
    </lineage>
</organism>
<dbReference type="Pfam" id="PF02880">
    <property type="entry name" value="PGM_PMM_III"/>
    <property type="match status" value="1"/>
</dbReference>
<dbReference type="CDD" id="cd03089">
    <property type="entry name" value="PMM_PGM"/>
    <property type="match status" value="1"/>
</dbReference>
<dbReference type="GO" id="GO:0016868">
    <property type="term" value="F:intramolecular phosphotransferase activity"/>
    <property type="evidence" value="ECO:0007669"/>
    <property type="project" value="InterPro"/>
</dbReference>
<evidence type="ECO:0000256" key="6">
    <source>
        <dbReference type="ARBA" id="ARBA00023235"/>
    </source>
</evidence>
<evidence type="ECO:0000256" key="3">
    <source>
        <dbReference type="ARBA" id="ARBA00022553"/>
    </source>
</evidence>
<dbReference type="PANTHER" id="PTHR43771">
    <property type="entry name" value="PHOSPHOMANNOMUTASE"/>
    <property type="match status" value="1"/>
</dbReference>
<dbReference type="AlphaFoldDB" id="A0A0G0IFT0"/>
<dbReference type="GO" id="GO:0005975">
    <property type="term" value="P:carbohydrate metabolic process"/>
    <property type="evidence" value="ECO:0007669"/>
    <property type="project" value="InterPro"/>
</dbReference>
<dbReference type="Pfam" id="PF02878">
    <property type="entry name" value="PGM_PMM_I"/>
    <property type="match status" value="1"/>
</dbReference>
<evidence type="ECO:0000256" key="2">
    <source>
        <dbReference type="ARBA" id="ARBA00010231"/>
    </source>
</evidence>
<dbReference type="PRINTS" id="PR00509">
    <property type="entry name" value="PGMPMM"/>
</dbReference>
<dbReference type="InterPro" id="IPR036900">
    <property type="entry name" value="A-D-PHexomutase_C_sf"/>
</dbReference>
<evidence type="ECO:0000256" key="5">
    <source>
        <dbReference type="ARBA" id="ARBA00022842"/>
    </source>
</evidence>
<dbReference type="InterPro" id="IPR016055">
    <property type="entry name" value="A-D-PHexomutase_a/b/a-I/II/III"/>
</dbReference>
<feature type="domain" description="Alpha-D-phosphohexomutase alpha/beta/alpha" evidence="10">
    <location>
        <begin position="159"/>
        <end position="259"/>
    </location>
</feature>
<name>A0A0G0IFT0_9BACT</name>
<dbReference type="InterPro" id="IPR005846">
    <property type="entry name" value="A-D-PHexomutase_a/b/a-III"/>
</dbReference>
<dbReference type="InterPro" id="IPR016066">
    <property type="entry name" value="A-D-PHexomutase_CS"/>
</dbReference>
<evidence type="ECO:0000259" key="9">
    <source>
        <dbReference type="Pfam" id="PF02878"/>
    </source>
</evidence>
<dbReference type="PANTHER" id="PTHR43771:SF1">
    <property type="entry name" value="PHOSPHOMANNOMUTASE"/>
    <property type="match status" value="1"/>
</dbReference>
<feature type="domain" description="Alpha-D-phosphohexomutase C-terminal" evidence="8">
    <location>
        <begin position="380"/>
        <end position="450"/>
    </location>
</feature>
<dbReference type="GO" id="GO:0000287">
    <property type="term" value="F:magnesium ion binding"/>
    <property type="evidence" value="ECO:0007669"/>
    <property type="project" value="InterPro"/>
</dbReference>
<dbReference type="Proteomes" id="UP000034366">
    <property type="component" value="Unassembled WGS sequence"/>
</dbReference>
<dbReference type="Pfam" id="PF00408">
    <property type="entry name" value="PGM_PMM_IV"/>
    <property type="match status" value="1"/>
</dbReference>
<dbReference type="Pfam" id="PF02879">
    <property type="entry name" value="PGM_PMM_II"/>
    <property type="match status" value="1"/>
</dbReference>
<dbReference type="InterPro" id="IPR005843">
    <property type="entry name" value="A-D-PHexomutase_C"/>
</dbReference>
<evidence type="ECO:0000259" key="11">
    <source>
        <dbReference type="Pfam" id="PF02880"/>
    </source>
</evidence>
<keyword evidence="5 7" id="KW-0460">Magnesium</keyword>
<evidence type="ECO:0000256" key="1">
    <source>
        <dbReference type="ARBA" id="ARBA00001946"/>
    </source>
</evidence>
<dbReference type="InterPro" id="IPR005845">
    <property type="entry name" value="A-D-PHexomutase_a/b/a-II"/>
</dbReference>
<evidence type="ECO:0000259" key="8">
    <source>
        <dbReference type="Pfam" id="PF00408"/>
    </source>
</evidence>
<dbReference type="SUPFAM" id="SSF53738">
    <property type="entry name" value="Phosphoglucomutase, first 3 domains"/>
    <property type="match status" value="3"/>
</dbReference>
<gene>
    <name evidence="12" type="ORF">US67_C0011G0003</name>
</gene>
<dbReference type="Gene3D" id="3.40.120.10">
    <property type="entry name" value="Alpha-D-Glucose-1,6-Bisphosphate, subunit A, domain 3"/>
    <property type="match status" value="3"/>
</dbReference>
<dbReference type="Gene3D" id="3.30.310.50">
    <property type="entry name" value="Alpha-D-phosphohexomutase, C-terminal domain"/>
    <property type="match status" value="1"/>
</dbReference>
<comment type="similarity">
    <text evidence="2 7">Belongs to the phosphohexose mutase family.</text>
</comment>
<comment type="cofactor">
    <cofactor evidence="1">
        <name>Mg(2+)</name>
        <dbReference type="ChEBI" id="CHEBI:18420"/>
    </cofactor>
</comment>
<dbReference type="PATRIC" id="fig|1618592.3.peg.243"/>
<dbReference type="InterPro" id="IPR005841">
    <property type="entry name" value="Alpha-D-phosphohexomutase_SF"/>
</dbReference>
<dbReference type="InterPro" id="IPR005844">
    <property type="entry name" value="A-D-PHexomutase_a/b/a-I"/>
</dbReference>